<gene>
    <name evidence="4" type="ORF">B0J12DRAFT_572268</name>
</gene>
<sequence length="369" mass="41057">EIEGLNKLLELSGLTPPSWENSGSPANPDFGVRREWIENAVKQWHSEYDWRAWEAKFNSIPQYTIDVRDNDSHTYAVHFMCLFSTNPSAIPVIFPHGWPGSVFEFLPLLLHLREKYATPDALPYNIVVPHLIGFGFSSPPPLDKDFTWIDNARILSKLMHLLGFGATGYVAQGGDLGSAIASYIAAGDPACRMVHLNMPCMDPPEGVDVVADIANGVYRDAEVRSLRAAKEITTRGLAYAALQDTKPATAGYVVGSNPVSLLAWVAEKMLAWSDPQLPVPLDKILTNSSQWCYRRSLSEGVRTSEWLATVRAPIGYTWFEGEAPMSPKKWLDRLGMAKWYSTNAKGGHFAALEQPEDFWGHVTAFINEF</sequence>
<dbReference type="PIRSF" id="PIRSF001112">
    <property type="entry name" value="Epoxide_hydrolase"/>
    <property type="match status" value="1"/>
</dbReference>
<comment type="caution">
    <text evidence="4">The sequence shown here is derived from an EMBL/GenBank/DDBJ whole genome shotgun (WGS) entry which is preliminary data.</text>
</comment>
<evidence type="ECO:0000256" key="2">
    <source>
        <dbReference type="ARBA" id="ARBA00022801"/>
    </source>
</evidence>
<comment type="similarity">
    <text evidence="1">Belongs to the peptidase S33 family.</text>
</comment>
<feature type="non-terminal residue" evidence="4">
    <location>
        <position position="1"/>
    </location>
</feature>
<evidence type="ECO:0000259" key="3">
    <source>
        <dbReference type="Pfam" id="PF06441"/>
    </source>
</evidence>
<name>A0ABQ8GCT7_9PEZI</name>
<dbReference type="SUPFAM" id="SSF53474">
    <property type="entry name" value="alpha/beta-Hydrolases"/>
    <property type="match status" value="1"/>
</dbReference>
<evidence type="ECO:0000313" key="5">
    <source>
        <dbReference type="Proteomes" id="UP000774617"/>
    </source>
</evidence>
<accession>A0ABQ8GCT7</accession>
<keyword evidence="2 4" id="KW-0378">Hydrolase</keyword>
<dbReference type="EMBL" id="JAGTJR010000011">
    <property type="protein sequence ID" value="KAH7052142.1"/>
    <property type="molecule type" value="Genomic_DNA"/>
</dbReference>
<dbReference type="PRINTS" id="PR00412">
    <property type="entry name" value="EPOXHYDRLASE"/>
</dbReference>
<dbReference type="InterPro" id="IPR016292">
    <property type="entry name" value="Epoxide_hydrolase"/>
</dbReference>
<organism evidence="4 5">
    <name type="scientific">Macrophomina phaseolina</name>
    <dbReference type="NCBI Taxonomy" id="35725"/>
    <lineage>
        <taxon>Eukaryota</taxon>
        <taxon>Fungi</taxon>
        <taxon>Dikarya</taxon>
        <taxon>Ascomycota</taxon>
        <taxon>Pezizomycotina</taxon>
        <taxon>Dothideomycetes</taxon>
        <taxon>Dothideomycetes incertae sedis</taxon>
        <taxon>Botryosphaeriales</taxon>
        <taxon>Botryosphaeriaceae</taxon>
        <taxon>Macrophomina</taxon>
    </lineage>
</organism>
<proteinExistence type="inferred from homology"/>
<dbReference type="InterPro" id="IPR010497">
    <property type="entry name" value="Epoxide_hydro_N"/>
</dbReference>
<dbReference type="InterPro" id="IPR029058">
    <property type="entry name" value="AB_hydrolase_fold"/>
</dbReference>
<keyword evidence="5" id="KW-1185">Reference proteome</keyword>
<dbReference type="Pfam" id="PF06441">
    <property type="entry name" value="EHN"/>
    <property type="match status" value="1"/>
</dbReference>
<dbReference type="GO" id="GO:0016787">
    <property type="term" value="F:hydrolase activity"/>
    <property type="evidence" value="ECO:0007669"/>
    <property type="project" value="UniProtKB-KW"/>
</dbReference>
<feature type="domain" description="Epoxide hydrolase N-terminal" evidence="3">
    <location>
        <begin position="2"/>
        <end position="105"/>
    </location>
</feature>
<dbReference type="PANTHER" id="PTHR21661:SF39">
    <property type="entry name" value="HYDROLASE, PUTATIVE (AFU_ORTHOLOGUE AFUA_3G08960)-RELATED"/>
    <property type="match status" value="1"/>
</dbReference>
<dbReference type="PANTHER" id="PTHR21661">
    <property type="entry name" value="EPOXIDE HYDROLASE 1-RELATED"/>
    <property type="match status" value="1"/>
</dbReference>
<dbReference type="InterPro" id="IPR000639">
    <property type="entry name" value="Epox_hydrolase-like"/>
</dbReference>
<dbReference type="Gene3D" id="3.40.50.1820">
    <property type="entry name" value="alpha/beta hydrolase"/>
    <property type="match status" value="1"/>
</dbReference>
<reference evidence="4 5" key="1">
    <citation type="journal article" date="2021" name="Nat. Commun.">
        <title>Genetic determinants of endophytism in the Arabidopsis root mycobiome.</title>
        <authorList>
            <person name="Mesny F."/>
            <person name="Miyauchi S."/>
            <person name="Thiergart T."/>
            <person name="Pickel B."/>
            <person name="Atanasova L."/>
            <person name="Karlsson M."/>
            <person name="Huettel B."/>
            <person name="Barry K.W."/>
            <person name="Haridas S."/>
            <person name="Chen C."/>
            <person name="Bauer D."/>
            <person name="Andreopoulos W."/>
            <person name="Pangilinan J."/>
            <person name="LaButti K."/>
            <person name="Riley R."/>
            <person name="Lipzen A."/>
            <person name="Clum A."/>
            <person name="Drula E."/>
            <person name="Henrissat B."/>
            <person name="Kohler A."/>
            <person name="Grigoriev I.V."/>
            <person name="Martin F.M."/>
            <person name="Hacquard S."/>
        </authorList>
    </citation>
    <scope>NUCLEOTIDE SEQUENCE [LARGE SCALE GENOMIC DNA]</scope>
    <source>
        <strain evidence="4 5">MPI-SDFR-AT-0080</strain>
    </source>
</reference>
<evidence type="ECO:0000313" key="4">
    <source>
        <dbReference type="EMBL" id="KAH7052142.1"/>
    </source>
</evidence>
<dbReference type="Proteomes" id="UP000774617">
    <property type="component" value="Unassembled WGS sequence"/>
</dbReference>
<evidence type="ECO:0000256" key="1">
    <source>
        <dbReference type="ARBA" id="ARBA00010088"/>
    </source>
</evidence>
<protein>
    <submittedName>
        <fullName evidence="4">Alpha/Beta hydrolase protein</fullName>
    </submittedName>
</protein>